<dbReference type="PANTHER" id="PTHR30605">
    <property type="entry name" value="ANHYDRO-N-ACETYLMURAMIC ACID KINASE"/>
    <property type="match status" value="1"/>
</dbReference>
<organism evidence="3 4">
    <name type="scientific">Nonomuraea dietziae</name>
    <dbReference type="NCBI Taxonomy" id="65515"/>
    <lineage>
        <taxon>Bacteria</taxon>
        <taxon>Bacillati</taxon>
        <taxon>Actinomycetota</taxon>
        <taxon>Actinomycetes</taxon>
        <taxon>Streptosporangiales</taxon>
        <taxon>Streptosporangiaceae</taxon>
        <taxon>Nonomuraea</taxon>
    </lineage>
</organism>
<dbReference type="GO" id="GO:0005524">
    <property type="term" value="F:ATP binding"/>
    <property type="evidence" value="ECO:0007669"/>
    <property type="project" value="UniProtKB-UniRule"/>
</dbReference>
<dbReference type="PANTHER" id="PTHR30605:SF0">
    <property type="entry name" value="ANHYDRO-N-ACETYLMURAMIC ACID KINASE"/>
    <property type="match status" value="1"/>
</dbReference>
<keyword evidence="1" id="KW-0067">ATP-binding</keyword>
<keyword evidence="4" id="KW-1185">Reference proteome</keyword>
<dbReference type="HAMAP" id="MF_01270">
    <property type="entry name" value="AnhMurNAc_kinase"/>
    <property type="match status" value="1"/>
</dbReference>
<comment type="caution">
    <text evidence="3">The sequence shown here is derived from an EMBL/GenBank/DDBJ whole genome shotgun (WGS) entry which is preliminary data.</text>
</comment>
<accession>A0A7W5VB24</accession>
<dbReference type="Pfam" id="PF03702">
    <property type="entry name" value="AnmK"/>
    <property type="match status" value="1"/>
</dbReference>
<dbReference type="UniPathway" id="UPA00343"/>
<evidence type="ECO:0000313" key="3">
    <source>
        <dbReference type="EMBL" id="MBB3728490.1"/>
    </source>
</evidence>
<feature type="region of interest" description="Disordered" evidence="2">
    <location>
        <begin position="366"/>
        <end position="387"/>
    </location>
</feature>
<dbReference type="SUPFAM" id="SSF53067">
    <property type="entry name" value="Actin-like ATPase domain"/>
    <property type="match status" value="1"/>
</dbReference>
<evidence type="ECO:0000313" key="4">
    <source>
        <dbReference type="Proteomes" id="UP000579945"/>
    </source>
</evidence>
<gene>
    <name evidence="1" type="primary">anmK</name>
    <name evidence="3" type="ORF">FHR33_004350</name>
</gene>
<comment type="pathway">
    <text evidence="1">Cell wall biogenesis; peptidoglycan recycling.</text>
</comment>
<dbReference type="InterPro" id="IPR005338">
    <property type="entry name" value="Anhydro_N_Ac-Mur_kinase"/>
</dbReference>
<comment type="similarity">
    <text evidence="1">Belongs to the anhydro-N-acetylmuramic acid kinase family.</text>
</comment>
<dbReference type="Gene3D" id="3.30.420.40">
    <property type="match status" value="2"/>
</dbReference>
<sequence length="387" mass="39847">MRVLGLMSGTSHDGIDSAIVDWSMEDGTLTGVITHTGERPYPAELRARVKAALPPATVSMGEVCALDTLIGQAFAEAALSAGPADLVCSHGQTLFHWVSDGRVHGTLQLGQPAWIAERTGLPVVSDLRVRDVAAGGQGAPLVSYLDQLLIKGLRGRGGALNLGGIANLTTPEIAYDTGPACALIDAAAPPYDRDGALAEAGTVDERLLAELLAEPYYRQDPPKTTGKELFTPGYVTSDLPQADLVATLTALTARTVTAEIDRHALDTVIVSGGGVRNPALMRMLAAMTKARLVPSDALGIPSDAKEAIAFSLFGWLTAHGLAATVPSCTGASGPRVLGTITPGSGPLRLPEPLAEAPVAVRVRRLGDPRAGSPGTFQNAGAAPPASA</sequence>
<name>A0A7W5VB24_9ACTN</name>
<feature type="binding site" evidence="1">
    <location>
        <begin position="9"/>
        <end position="16"/>
    </location>
    <ligand>
        <name>ATP</name>
        <dbReference type="ChEBI" id="CHEBI:30616"/>
    </ligand>
</feature>
<dbReference type="GO" id="GO:0006040">
    <property type="term" value="P:amino sugar metabolic process"/>
    <property type="evidence" value="ECO:0007669"/>
    <property type="project" value="InterPro"/>
</dbReference>
<dbReference type="UniPathway" id="UPA00544"/>
<keyword evidence="1 3" id="KW-0418">Kinase</keyword>
<dbReference type="InterPro" id="IPR043129">
    <property type="entry name" value="ATPase_NBD"/>
</dbReference>
<protein>
    <recommendedName>
        <fullName evidence="1">Anhydro-N-acetylmuramic acid kinase</fullName>
        <ecNumber evidence="1">2.7.1.170</ecNumber>
    </recommendedName>
    <alternativeName>
        <fullName evidence="1">AnhMurNAc kinase</fullName>
    </alternativeName>
</protein>
<keyword evidence="1" id="KW-0119">Carbohydrate metabolism</keyword>
<keyword evidence="1 3" id="KW-0808">Transferase</keyword>
<dbReference type="RefSeq" id="WP_183650511.1">
    <property type="nucleotide sequence ID" value="NZ_BAAAXX010000048.1"/>
</dbReference>
<dbReference type="GeneID" id="95390722"/>
<dbReference type="EMBL" id="JACIBV010000001">
    <property type="protein sequence ID" value="MBB3728490.1"/>
    <property type="molecule type" value="Genomic_DNA"/>
</dbReference>
<dbReference type="EC" id="2.7.1.170" evidence="1"/>
<reference evidence="3 4" key="1">
    <citation type="submission" date="2020-08" db="EMBL/GenBank/DDBJ databases">
        <title>Sequencing the genomes of 1000 actinobacteria strains.</title>
        <authorList>
            <person name="Klenk H.-P."/>
        </authorList>
    </citation>
    <scope>NUCLEOTIDE SEQUENCE [LARGE SCALE GENOMIC DNA]</scope>
    <source>
        <strain evidence="3 4">DSM 44320</strain>
    </source>
</reference>
<comment type="function">
    <text evidence="1">Catalyzes the specific phosphorylation of 1,6-anhydro-N-acetylmuramic acid (anhMurNAc) with the simultaneous cleavage of the 1,6-anhydro ring, generating MurNAc-6-P. Is required for the utilization of anhMurNAc either imported from the medium or derived from its own cell wall murein, and thus plays a role in cell wall recycling.</text>
</comment>
<comment type="catalytic activity">
    <reaction evidence="1">
        <text>1,6-anhydro-N-acetyl-beta-muramate + ATP + H2O = N-acetyl-D-muramate 6-phosphate + ADP + H(+)</text>
        <dbReference type="Rhea" id="RHEA:24952"/>
        <dbReference type="ChEBI" id="CHEBI:15377"/>
        <dbReference type="ChEBI" id="CHEBI:15378"/>
        <dbReference type="ChEBI" id="CHEBI:30616"/>
        <dbReference type="ChEBI" id="CHEBI:58690"/>
        <dbReference type="ChEBI" id="CHEBI:58722"/>
        <dbReference type="ChEBI" id="CHEBI:456216"/>
        <dbReference type="EC" id="2.7.1.170"/>
    </reaction>
</comment>
<dbReference type="GO" id="GO:0016773">
    <property type="term" value="F:phosphotransferase activity, alcohol group as acceptor"/>
    <property type="evidence" value="ECO:0007669"/>
    <property type="project" value="UniProtKB-UniRule"/>
</dbReference>
<dbReference type="GO" id="GO:0016301">
    <property type="term" value="F:kinase activity"/>
    <property type="evidence" value="ECO:0007669"/>
    <property type="project" value="UniProtKB-KW"/>
</dbReference>
<keyword evidence="1" id="KW-0547">Nucleotide-binding</keyword>
<dbReference type="Proteomes" id="UP000579945">
    <property type="component" value="Unassembled WGS sequence"/>
</dbReference>
<proteinExistence type="inferred from homology"/>
<evidence type="ECO:0000256" key="1">
    <source>
        <dbReference type="HAMAP-Rule" id="MF_01270"/>
    </source>
</evidence>
<comment type="pathway">
    <text evidence="1">Amino-sugar metabolism; 1,6-anhydro-N-acetylmuramate degradation.</text>
</comment>
<dbReference type="AlphaFoldDB" id="A0A7W5VB24"/>
<dbReference type="GO" id="GO:0097175">
    <property type="term" value="P:1,6-anhydro-N-acetyl-beta-muramic acid catabolic process"/>
    <property type="evidence" value="ECO:0007669"/>
    <property type="project" value="UniProtKB-UniRule"/>
</dbReference>
<dbReference type="NCBIfam" id="NF007146">
    <property type="entry name" value="PRK09585.2-6"/>
    <property type="match status" value="1"/>
</dbReference>
<dbReference type="GO" id="GO:0009254">
    <property type="term" value="P:peptidoglycan turnover"/>
    <property type="evidence" value="ECO:0007669"/>
    <property type="project" value="UniProtKB-UniRule"/>
</dbReference>
<evidence type="ECO:0000256" key="2">
    <source>
        <dbReference type="SAM" id="MobiDB-lite"/>
    </source>
</evidence>